<evidence type="ECO:0008006" key="4">
    <source>
        <dbReference type="Google" id="ProtNLM"/>
    </source>
</evidence>
<evidence type="ECO:0000313" key="2">
    <source>
        <dbReference type="EMBL" id="CBL27714.1"/>
    </source>
</evidence>
<name>A0AB94IVF0_9BACT</name>
<feature type="chain" id="PRO_5044494177" description="SH3 domain-containing protein" evidence="1">
    <location>
        <begin position="23"/>
        <end position="258"/>
    </location>
</feature>
<accession>A0AB94IVF0</accession>
<keyword evidence="3" id="KW-1185">Reference proteome</keyword>
<evidence type="ECO:0000313" key="3">
    <source>
        <dbReference type="Proteomes" id="UP000008957"/>
    </source>
</evidence>
<keyword evidence="1" id="KW-0732">Signal</keyword>
<dbReference type="AlphaFoldDB" id="A0AB94IVF0"/>
<evidence type="ECO:0000256" key="1">
    <source>
        <dbReference type="SAM" id="SignalP"/>
    </source>
</evidence>
<dbReference type="Proteomes" id="UP000008957">
    <property type="component" value="Chromosome"/>
</dbReference>
<gene>
    <name evidence="2" type="ORF">SY1_01660</name>
</gene>
<protein>
    <recommendedName>
        <fullName evidence="4">SH3 domain-containing protein</fullName>
    </recommendedName>
</protein>
<feature type="signal peptide" evidence="1">
    <location>
        <begin position="1"/>
        <end position="22"/>
    </location>
</feature>
<reference evidence="3" key="1">
    <citation type="submission" date="2010-03" db="EMBL/GenBank/DDBJ databases">
        <title>The genome sequence of Synergistetes sp. SGP1.</title>
        <authorList>
            <consortium name="metaHIT consortium -- http://www.metahit.eu/"/>
            <person name="Pajon A."/>
            <person name="Turner K."/>
            <person name="Parkhill J."/>
            <person name="Wade W."/>
            <person name="Vartoukian S."/>
        </authorList>
    </citation>
    <scope>NUCLEOTIDE SEQUENCE [LARGE SCALE GENOMIC DNA]</scope>
    <source>
        <strain evidence="3">SGP1</strain>
    </source>
</reference>
<proteinExistence type="predicted"/>
<dbReference type="RefSeq" id="WP_015555861.1">
    <property type="nucleotide sequence ID" value="NC_021038.1"/>
</dbReference>
<dbReference type="EMBL" id="FP929056">
    <property type="protein sequence ID" value="CBL27714.1"/>
    <property type="molecule type" value="Genomic_DNA"/>
</dbReference>
<dbReference type="KEGG" id="sbr:SY1_01660"/>
<reference evidence="2 3" key="2">
    <citation type="submission" date="2010-03" db="EMBL/GenBank/DDBJ databases">
        <authorList>
            <person name="Pajon A."/>
        </authorList>
    </citation>
    <scope>NUCLEOTIDE SEQUENCE [LARGE SCALE GENOMIC DNA]</scope>
    <source>
        <strain evidence="2 3">SGP1</strain>
    </source>
</reference>
<organism evidence="2 3">
    <name type="scientific">Fretibacterium fastidiosum</name>
    <dbReference type="NCBI Taxonomy" id="651822"/>
    <lineage>
        <taxon>Bacteria</taxon>
        <taxon>Thermotogati</taxon>
        <taxon>Synergistota</taxon>
        <taxon>Synergistia</taxon>
        <taxon>Synergistales</taxon>
        <taxon>Aminobacteriaceae</taxon>
        <taxon>Fretibacterium</taxon>
    </lineage>
</organism>
<sequence length="258" mass="28616">MMRKIFPALAALLLFAALTAVAGAEAVEQRAFALKDPVTLYAKPDESAKSWEVSLPDEGVKVPSAIRDKDDALWYKVTVDGRTGWLFNEGIRLLMGGKSRVAESVYKRCAGVRSRVMKKPGSAWQEGTTTDETDGTLVTYTTEGGAFQALKTGDGVEDVYFCANGSEACKTFLGFDPIDMHKDKLRAKVGTPTVRETPDGERDVSILSYELGNRRMTMAFHLRNDRVEWFELYRGRTGEAAEGWSLEAIRAREEARED</sequence>